<dbReference type="PANTHER" id="PTHR38795">
    <property type="entry name" value="DUF6604 DOMAIN-CONTAINING PROTEIN"/>
    <property type="match status" value="1"/>
</dbReference>
<feature type="domain" description="DUF6604" evidence="2">
    <location>
        <begin position="12"/>
        <end position="247"/>
    </location>
</feature>
<dbReference type="Pfam" id="PF20253">
    <property type="entry name" value="DUF6604"/>
    <property type="match status" value="1"/>
</dbReference>
<accession>A0A6A6QQX4</accession>
<name>A0A6A6QQX4_9PEZI</name>
<evidence type="ECO:0000313" key="4">
    <source>
        <dbReference type="Proteomes" id="UP000799750"/>
    </source>
</evidence>
<feature type="region of interest" description="Disordered" evidence="1">
    <location>
        <begin position="641"/>
        <end position="711"/>
    </location>
</feature>
<keyword evidence="4" id="KW-1185">Reference proteome</keyword>
<organism evidence="3 4">
    <name type="scientific">Lophium mytilinum</name>
    <dbReference type="NCBI Taxonomy" id="390894"/>
    <lineage>
        <taxon>Eukaryota</taxon>
        <taxon>Fungi</taxon>
        <taxon>Dikarya</taxon>
        <taxon>Ascomycota</taxon>
        <taxon>Pezizomycotina</taxon>
        <taxon>Dothideomycetes</taxon>
        <taxon>Pleosporomycetidae</taxon>
        <taxon>Mytilinidiales</taxon>
        <taxon>Mytilinidiaceae</taxon>
        <taxon>Lophium</taxon>
    </lineage>
</organism>
<feature type="compositionally biased region" description="Basic residues" evidence="1">
    <location>
        <begin position="675"/>
        <end position="693"/>
    </location>
</feature>
<dbReference type="AlphaFoldDB" id="A0A6A6QQX4"/>
<dbReference type="Proteomes" id="UP000799750">
    <property type="component" value="Unassembled WGS sequence"/>
</dbReference>
<sequence length="821" mass="92957">MADGIPRFERYRTYKRLTEKIADFLIDSSGYTPSPPKDNRSTFLQKVPNTRTYLNLTKIIVQSGPPLIQISDDVLRTIDQVICLRKKHTATFTTLSRVDLKTRQQNDSHIYFTSVLERVRDDLYNHQKRTPRDTTSIEDILTTAEPDMSLAALSEQPSVNYREERLEPGDVLPDLASTATIEEDMPLNLDSERQIAIDFFLDDLMEVRVYLREIWTIYKERRITLVTASLVTNFAIDILKRAVVDLQEDLSQLTGDVELINPAIIDCWTQVCKEAGISVDLPTPEKYAQVPSLVAAADRMCVQVLVPQPDATLVPALLEGFEQLGRYRPDASFLAEDELTKCLSVSNASDEKEEWRYLALQILVDVHKVLRTSVQDPIKDLETVVVNTLTSVDEFFHRERALGLDTSEVRIEDFVGLGQAILDKVAPDCVAEAVEKANKIQISQSTNSKKRRKRKGKQNSNQSEVPKQAEEAPPPYFLYGNNPILCGVNIYGMQAPLQNLSITRLVLHAHVLSVIHLYNTLIQCGFLEEMWQDLEYVINVHTPLRLFAGSRPTKPEEFSNRAYLVWGVSAAQVAKNRGRWATTNPDRYQYAGNDAQRKRGFQIESPLMLLLRERYRAEGPSPMAVQNLSAYLVKRLDEEAAARDSDTQKRPQDLTSGENDAPNLGGDDVAASKKPGQKRKGRNGKYKKPKRGGKNAASLKRPDSTRPSKYSATDVLSTLTQELIKEELHMNFNYLALQHRCVELLLSIQRFFRAAYPTMGGGVHDLPPYMLSALVFLIMDCYAEKPESPERKWLMGGFAQIMKTLIMEAGRAELDRLEEVY</sequence>
<dbReference type="OrthoDB" id="3646957at2759"/>
<feature type="compositionally biased region" description="Basic and acidic residues" evidence="1">
    <location>
        <begin position="641"/>
        <end position="652"/>
    </location>
</feature>
<gene>
    <name evidence="3" type="ORF">BU16DRAFT_589236</name>
</gene>
<feature type="region of interest" description="Disordered" evidence="1">
    <location>
        <begin position="442"/>
        <end position="474"/>
    </location>
</feature>
<dbReference type="PANTHER" id="PTHR38795:SF1">
    <property type="entry name" value="DUF6604 DOMAIN-CONTAINING PROTEIN"/>
    <property type="match status" value="1"/>
</dbReference>
<dbReference type="EMBL" id="MU004190">
    <property type="protein sequence ID" value="KAF2494410.1"/>
    <property type="molecule type" value="Genomic_DNA"/>
</dbReference>
<proteinExistence type="predicted"/>
<evidence type="ECO:0000259" key="2">
    <source>
        <dbReference type="Pfam" id="PF20253"/>
    </source>
</evidence>
<dbReference type="InterPro" id="IPR046539">
    <property type="entry name" value="DUF6604"/>
</dbReference>
<feature type="compositionally biased region" description="Basic residues" evidence="1">
    <location>
        <begin position="448"/>
        <end position="457"/>
    </location>
</feature>
<protein>
    <recommendedName>
        <fullName evidence="2">DUF6604 domain-containing protein</fullName>
    </recommendedName>
</protein>
<evidence type="ECO:0000256" key="1">
    <source>
        <dbReference type="SAM" id="MobiDB-lite"/>
    </source>
</evidence>
<reference evidence="3" key="1">
    <citation type="journal article" date="2020" name="Stud. Mycol.">
        <title>101 Dothideomycetes genomes: a test case for predicting lifestyles and emergence of pathogens.</title>
        <authorList>
            <person name="Haridas S."/>
            <person name="Albert R."/>
            <person name="Binder M."/>
            <person name="Bloem J."/>
            <person name="Labutti K."/>
            <person name="Salamov A."/>
            <person name="Andreopoulos B."/>
            <person name="Baker S."/>
            <person name="Barry K."/>
            <person name="Bills G."/>
            <person name="Bluhm B."/>
            <person name="Cannon C."/>
            <person name="Castanera R."/>
            <person name="Culley D."/>
            <person name="Daum C."/>
            <person name="Ezra D."/>
            <person name="Gonzalez J."/>
            <person name="Henrissat B."/>
            <person name="Kuo A."/>
            <person name="Liang C."/>
            <person name="Lipzen A."/>
            <person name="Lutzoni F."/>
            <person name="Magnuson J."/>
            <person name="Mondo S."/>
            <person name="Nolan M."/>
            <person name="Ohm R."/>
            <person name="Pangilinan J."/>
            <person name="Park H.-J."/>
            <person name="Ramirez L."/>
            <person name="Alfaro M."/>
            <person name="Sun H."/>
            <person name="Tritt A."/>
            <person name="Yoshinaga Y."/>
            <person name="Zwiers L.-H."/>
            <person name="Turgeon B."/>
            <person name="Goodwin S."/>
            <person name="Spatafora J."/>
            <person name="Crous P."/>
            <person name="Grigoriev I."/>
        </authorList>
    </citation>
    <scope>NUCLEOTIDE SEQUENCE</scope>
    <source>
        <strain evidence="3">CBS 269.34</strain>
    </source>
</reference>
<evidence type="ECO:0000313" key="3">
    <source>
        <dbReference type="EMBL" id="KAF2494410.1"/>
    </source>
</evidence>